<dbReference type="PANTHER" id="PTHR46268:SF6">
    <property type="entry name" value="UNIVERSAL STRESS PROTEIN UP12"/>
    <property type="match status" value="1"/>
</dbReference>
<keyword evidence="5" id="KW-1185">Reference proteome</keyword>
<accession>A0A641AMT8</accession>
<sequence length="174" mass="18823">MKGRVSMNDNPPEIPSRRLQLRDGDTTTGGLVVGFDRHEASTAALKSAATLATRLSIVVHVVHAVDLRDYPIDPDGPDWEEEARATLRDEERTVQDVLDPFGCAWTYQAGRHDPADLLAAVAVETKAMMIVVGSHGQGMGNALAHLFEGSIEHRLLSERPPCGVLVVPSPSTRP</sequence>
<dbReference type="Gene3D" id="3.40.50.12370">
    <property type="match status" value="1"/>
</dbReference>
<evidence type="ECO:0000256" key="1">
    <source>
        <dbReference type="ARBA" id="ARBA00008791"/>
    </source>
</evidence>
<dbReference type="Proteomes" id="UP001515100">
    <property type="component" value="Unassembled WGS sequence"/>
</dbReference>
<dbReference type="SUPFAM" id="SSF52402">
    <property type="entry name" value="Adenine nucleotide alpha hydrolases-like"/>
    <property type="match status" value="1"/>
</dbReference>
<dbReference type="CDD" id="cd00293">
    <property type="entry name" value="USP-like"/>
    <property type="match status" value="1"/>
</dbReference>
<comment type="similarity">
    <text evidence="1">Belongs to the universal stress protein A family.</text>
</comment>
<evidence type="ECO:0000313" key="4">
    <source>
        <dbReference type="EMBL" id="KAA1378176.1"/>
    </source>
</evidence>
<evidence type="ECO:0000259" key="3">
    <source>
        <dbReference type="Pfam" id="PF00582"/>
    </source>
</evidence>
<proteinExistence type="inferred from homology"/>
<comment type="caution">
    <text evidence="4">The sequence shown here is derived from an EMBL/GenBank/DDBJ whole genome shotgun (WGS) entry which is preliminary data.</text>
</comment>
<dbReference type="InterPro" id="IPR006016">
    <property type="entry name" value="UspA"/>
</dbReference>
<dbReference type="EMBL" id="SDPP02000002">
    <property type="protein sequence ID" value="KAA1378176.1"/>
    <property type="molecule type" value="Genomic_DNA"/>
</dbReference>
<feature type="domain" description="UspA" evidence="3">
    <location>
        <begin position="32"/>
        <end position="168"/>
    </location>
</feature>
<evidence type="ECO:0000313" key="5">
    <source>
        <dbReference type="Proteomes" id="UP001515100"/>
    </source>
</evidence>
<organism evidence="4 5">
    <name type="scientific">Aeromicrobium fastidiosum</name>
    <dbReference type="NCBI Taxonomy" id="52699"/>
    <lineage>
        <taxon>Bacteria</taxon>
        <taxon>Bacillati</taxon>
        <taxon>Actinomycetota</taxon>
        <taxon>Actinomycetes</taxon>
        <taxon>Propionibacteriales</taxon>
        <taxon>Nocardioidaceae</taxon>
        <taxon>Aeromicrobium</taxon>
    </lineage>
</organism>
<dbReference type="AlphaFoldDB" id="A0A641AMT8"/>
<name>A0A641AMT8_9ACTN</name>
<protein>
    <submittedName>
        <fullName evidence="4">Universal stress protein</fullName>
    </submittedName>
</protein>
<feature type="region of interest" description="Disordered" evidence="2">
    <location>
        <begin position="1"/>
        <end position="23"/>
    </location>
</feature>
<reference evidence="4" key="1">
    <citation type="submission" date="2019-09" db="EMBL/GenBank/DDBJ databases">
        <authorList>
            <person name="Li J."/>
        </authorList>
    </citation>
    <scope>NUCLEOTIDE SEQUENCE [LARGE SCALE GENOMIC DNA]</scope>
    <source>
        <strain evidence="4">NRBC 14897</strain>
    </source>
</reference>
<dbReference type="Pfam" id="PF00582">
    <property type="entry name" value="Usp"/>
    <property type="match status" value="1"/>
</dbReference>
<dbReference type="OrthoDB" id="4462150at2"/>
<dbReference type="PANTHER" id="PTHR46268">
    <property type="entry name" value="STRESS RESPONSE PROTEIN NHAX"/>
    <property type="match status" value="1"/>
</dbReference>
<evidence type="ECO:0000256" key="2">
    <source>
        <dbReference type="SAM" id="MobiDB-lite"/>
    </source>
</evidence>
<gene>
    <name evidence="4" type="ORF">ESP62_007285</name>
</gene>